<name>A0A7J0EMJ8_9ERIC</name>
<keyword evidence="2" id="KW-0677">Repeat</keyword>
<dbReference type="EMBL" id="BJWL01000005">
    <property type="protein sequence ID" value="GFY87386.1"/>
    <property type="molecule type" value="Genomic_DNA"/>
</dbReference>
<evidence type="ECO:0000256" key="2">
    <source>
        <dbReference type="ARBA" id="ARBA00022737"/>
    </source>
</evidence>
<dbReference type="PANTHER" id="PTHR19856">
    <property type="entry name" value="WD-REPEATCONTAINING PROTEIN WDR1"/>
    <property type="match status" value="1"/>
</dbReference>
<proteinExistence type="predicted"/>
<dbReference type="Proteomes" id="UP000585474">
    <property type="component" value="Unassembled WGS sequence"/>
</dbReference>
<dbReference type="GO" id="GO:0051015">
    <property type="term" value="F:actin filament binding"/>
    <property type="evidence" value="ECO:0007669"/>
    <property type="project" value="TreeGrafter"/>
</dbReference>
<dbReference type="AlphaFoldDB" id="A0A7J0EMJ8"/>
<evidence type="ECO:0000256" key="1">
    <source>
        <dbReference type="ARBA" id="ARBA00022574"/>
    </source>
</evidence>
<dbReference type="InterPro" id="IPR015943">
    <property type="entry name" value="WD40/YVTN_repeat-like_dom_sf"/>
</dbReference>
<dbReference type="Gene3D" id="2.130.10.10">
    <property type="entry name" value="YVTN repeat-like/Quinoprotein amine dehydrogenase"/>
    <property type="match status" value="1"/>
</dbReference>
<dbReference type="PANTHER" id="PTHR19856:SF0">
    <property type="entry name" value="WD REPEAT-CONTAINING PROTEIN 1"/>
    <property type="match status" value="1"/>
</dbReference>
<dbReference type="GO" id="GO:0030864">
    <property type="term" value="C:cortical actin cytoskeleton"/>
    <property type="evidence" value="ECO:0007669"/>
    <property type="project" value="TreeGrafter"/>
</dbReference>
<dbReference type="GO" id="GO:0030042">
    <property type="term" value="P:actin filament depolymerization"/>
    <property type="evidence" value="ECO:0007669"/>
    <property type="project" value="TreeGrafter"/>
</dbReference>
<organism evidence="3 4">
    <name type="scientific">Actinidia rufa</name>
    <dbReference type="NCBI Taxonomy" id="165716"/>
    <lineage>
        <taxon>Eukaryota</taxon>
        <taxon>Viridiplantae</taxon>
        <taxon>Streptophyta</taxon>
        <taxon>Embryophyta</taxon>
        <taxon>Tracheophyta</taxon>
        <taxon>Spermatophyta</taxon>
        <taxon>Magnoliopsida</taxon>
        <taxon>eudicotyledons</taxon>
        <taxon>Gunneridae</taxon>
        <taxon>Pentapetalae</taxon>
        <taxon>asterids</taxon>
        <taxon>Ericales</taxon>
        <taxon>Actinidiaceae</taxon>
        <taxon>Actinidia</taxon>
    </lineage>
</organism>
<evidence type="ECO:0000313" key="4">
    <source>
        <dbReference type="Proteomes" id="UP000585474"/>
    </source>
</evidence>
<reference evidence="3 4" key="1">
    <citation type="submission" date="2019-07" db="EMBL/GenBank/DDBJ databases">
        <title>De Novo Assembly of kiwifruit Actinidia rufa.</title>
        <authorList>
            <person name="Sugita-Konishi S."/>
            <person name="Sato K."/>
            <person name="Mori E."/>
            <person name="Abe Y."/>
            <person name="Kisaki G."/>
            <person name="Hamano K."/>
            <person name="Suezawa K."/>
            <person name="Otani M."/>
            <person name="Fukuda T."/>
            <person name="Manabe T."/>
            <person name="Gomi K."/>
            <person name="Tabuchi M."/>
            <person name="Akimitsu K."/>
            <person name="Kataoka I."/>
        </authorList>
    </citation>
    <scope>NUCLEOTIDE SEQUENCE [LARGE SCALE GENOMIC DNA]</scope>
    <source>
        <strain evidence="4">cv. Fuchu</strain>
    </source>
</reference>
<keyword evidence="1" id="KW-0853">WD repeat</keyword>
<evidence type="ECO:0000313" key="3">
    <source>
        <dbReference type="EMBL" id="GFY87386.1"/>
    </source>
</evidence>
<accession>A0A7J0EMJ8</accession>
<gene>
    <name evidence="3" type="ORF">Acr_05g0010250</name>
</gene>
<comment type="caution">
    <text evidence="3">The sequence shown here is derived from an EMBL/GenBank/DDBJ whole genome shotgun (WGS) entry which is preliminary data.</text>
</comment>
<keyword evidence="4" id="KW-1185">Reference proteome</keyword>
<sequence>MSVYLTPKNFLRGGKSEQEGKELSQVYKYIHFTKELNSIPRKSEQNSGCALGNLRVCAVDRARRGAPDLRRSQIQLHSLLQRPLGAHPPPRPASRSRRLHHFLKKEFRILSGRIEDLQWSSDGLRIVASGEGKGKSFVRAFIPPCVEVELYSFCWECHLKKAEYATDYELEFGSYVGSRIRTYSVTTNNTVSIGYLQMWSM</sequence>
<dbReference type="OrthoDB" id="1831672at2759"/>
<protein>
    <submittedName>
        <fullName evidence="3">Nucleotide binding protein</fullName>
    </submittedName>
</protein>